<evidence type="ECO:0008006" key="5">
    <source>
        <dbReference type="Google" id="ProtNLM"/>
    </source>
</evidence>
<feature type="transmembrane region" description="Helical" evidence="2">
    <location>
        <begin position="413"/>
        <end position="435"/>
    </location>
</feature>
<comment type="caution">
    <text evidence="3">The sequence shown here is derived from an EMBL/GenBank/DDBJ whole genome shotgun (WGS) entry which is preliminary data.</text>
</comment>
<feature type="compositionally biased region" description="Basic and acidic residues" evidence="1">
    <location>
        <begin position="443"/>
        <end position="455"/>
    </location>
</feature>
<evidence type="ECO:0000313" key="3">
    <source>
        <dbReference type="EMBL" id="PWA25921.1"/>
    </source>
</evidence>
<evidence type="ECO:0000256" key="2">
    <source>
        <dbReference type="SAM" id="Phobius"/>
    </source>
</evidence>
<feature type="region of interest" description="Disordered" evidence="1">
    <location>
        <begin position="240"/>
        <end position="263"/>
    </location>
</feature>
<organism evidence="3 4">
    <name type="scientific">Gambusia affinis</name>
    <name type="common">Western mosquitofish</name>
    <name type="synonym">Heterandria affinis</name>
    <dbReference type="NCBI Taxonomy" id="33528"/>
    <lineage>
        <taxon>Eukaryota</taxon>
        <taxon>Metazoa</taxon>
        <taxon>Chordata</taxon>
        <taxon>Craniata</taxon>
        <taxon>Vertebrata</taxon>
        <taxon>Euteleostomi</taxon>
        <taxon>Actinopterygii</taxon>
        <taxon>Neopterygii</taxon>
        <taxon>Teleostei</taxon>
        <taxon>Neoteleostei</taxon>
        <taxon>Acanthomorphata</taxon>
        <taxon>Ovalentaria</taxon>
        <taxon>Atherinomorphae</taxon>
        <taxon>Cyprinodontiformes</taxon>
        <taxon>Poeciliidae</taxon>
        <taxon>Poeciliinae</taxon>
        <taxon>Gambusia</taxon>
    </lineage>
</organism>
<dbReference type="SUPFAM" id="SSF48726">
    <property type="entry name" value="Immunoglobulin"/>
    <property type="match status" value="1"/>
</dbReference>
<dbReference type="STRING" id="33528.ENSGAFP00000026350"/>
<dbReference type="EMBL" id="NHOQ01001229">
    <property type="protein sequence ID" value="PWA25921.1"/>
    <property type="molecule type" value="Genomic_DNA"/>
</dbReference>
<feature type="region of interest" description="Disordered" evidence="1">
    <location>
        <begin position="443"/>
        <end position="548"/>
    </location>
</feature>
<sequence length="641" mass="70418">MLYSTLPLRPESSSLALRVHTRGPSWPSVTSKGPSYCLGKVGVTSFTSKTRLTVMLLMLNVWIRLPWAIAYRKVPFRPSSGSMAVTVAMVAPTVSGPSLSTSCRPWRGDGHPFVGENPCFGSPVFCLLLLKLRNITVYAEIYISRNKGKGERLALVSSGFLHIWLEERAEQLVPQQALLSLPGSTDNSCCGHIDSELNEFICIREQVSVINLIDDNLPAERGRKLTGDLCRGYTASRPKHSLDIGTTTTPDPSREKAKVASTHSSSPLTVSAVHRYYTCPEGVTAKLVCNQKISNIHPDEHVRDHWLFTPHSDQHCIDKKTPRDVAHKHLNSHLGVEMNHTKDSMWVILRNVTYADQGRYCCIALGLKDDSKHQTVQEKTHSHIILQVTPKRDGATGCTFWDPTPPPAASVPVALALAACILALLSLPLILVLVYKQRENSRSNRRGQELVRMDSEAQGQENPVFLGGSPQIKTRTVSQILTRQPSETSRHLLSDPGTPLSPPTHGNVFFPSEDIIPENPDLSNVPGEEDNATPHKNLTDSGGMPSSSTVTLRRYSCCRSRSGGAGRVTISPVMRSMRKACYRDAALQRHKQKRAKAAGDVSGSKRLGLDLNHLRSRGDVLPEGSLVAWGEEGHGLIQLVQ</sequence>
<dbReference type="PANTHER" id="PTHR44819">
    <property type="entry name" value="V-TYPE IMMUNOGLOBULIN DOMAIN-CONTAINING SUPPRESSOR OF T-CELL ACTIVATION"/>
    <property type="match status" value="1"/>
</dbReference>
<proteinExistence type="predicted"/>
<dbReference type="GO" id="GO:0046636">
    <property type="term" value="P:negative regulation of alpha-beta T cell activation"/>
    <property type="evidence" value="ECO:0007669"/>
    <property type="project" value="TreeGrafter"/>
</dbReference>
<gene>
    <name evidence="3" type="ORF">CCH79_00001304</name>
</gene>
<dbReference type="Gene3D" id="2.60.40.10">
    <property type="entry name" value="Immunoglobulins"/>
    <property type="match status" value="1"/>
</dbReference>
<protein>
    <recommendedName>
        <fullName evidence="5">Ig-like domain-containing protein</fullName>
    </recommendedName>
</protein>
<dbReference type="GO" id="GO:0005886">
    <property type="term" value="C:plasma membrane"/>
    <property type="evidence" value="ECO:0007669"/>
    <property type="project" value="TreeGrafter"/>
</dbReference>
<feature type="compositionally biased region" description="Polar residues" evidence="1">
    <location>
        <begin position="471"/>
        <end position="487"/>
    </location>
</feature>
<name>A0A315VRT9_GAMAF</name>
<keyword evidence="4" id="KW-1185">Reference proteome</keyword>
<dbReference type="InterPro" id="IPR036179">
    <property type="entry name" value="Ig-like_dom_sf"/>
</dbReference>
<dbReference type="InterPro" id="IPR013783">
    <property type="entry name" value="Ig-like_fold"/>
</dbReference>
<dbReference type="InterPro" id="IPR042473">
    <property type="entry name" value="VISTA"/>
</dbReference>
<keyword evidence="2" id="KW-0812">Transmembrane</keyword>
<dbReference type="AlphaFoldDB" id="A0A315VRT9"/>
<feature type="compositionally biased region" description="Polar residues" evidence="1">
    <location>
        <begin position="534"/>
        <end position="548"/>
    </location>
</feature>
<keyword evidence="2" id="KW-1133">Transmembrane helix</keyword>
<dbReference type="Proteomes" id="UP000250572">
    <property type="component" value="Unassembled WGS sequence"/>
</dbReference>
<evidence type="ECO:0000313" key="4">
    <source>
        <dbReference type="Proteomes" id="UP000250572"/>
    </source>
</evidence>
<keyword evidence="2" id="KW-0472">Membrane</keyword>
<evidence type="ECO:0000256" key="1">
    <source>
        <dbReference type="SAM" id="MobiDB-lite"/>
    </source>
</evidence>
<dbReference type="GO" id="GO:0050776">
    <property type="term" value="P:regulation of immune response"/>
    <property type="evidence" value="ECO:0007669"/>
    <property type="project" value="InterPro"/>
</dbReference>
<accession>A0A315VRT9</accession>
<reference evidence="3 4" key="1">
    <citation type="journal article" date="2018" name="G3 (Bethesda)">
        <title>A High-Quality Reference Genome for the Invasive Mosquitofish Gambusia affinis Using a Chicago Library.</title>
        <authorList>
            <person name="Hoffberg S.L."/>
            <person name="Troendle N.J."/>
            <person name="Glenn T.C."/>
            <person name="Mahmud O."/>
            <person name="Louha S."/>
            <person name="Chalopin D."/>
            <person name="Bennetzen J.L."/>
            <person name="Mauricio R."/>
        </authorList>
    </citation>
    <scope>NUCLEOTIDE SEQUENCE [LARGE SCALE GENOMIC DNA]</scope>
    <source>
        <strain evidence="3">NE01/NJP1002.9</strain>
        <tissue evidence="3">Muscle</tissue>
    </source>
</reference>
<dbReference type="PANTHER" id="PTHR44819:SF1">
    <property type="entry name" value="V-TYPE IMMUNOGLOBULIN DOMAIN-CONTAINING SUPPRESSOR OF T-CELL ACTIVATION"/>
    <property type="match status" value="1"/>
</dbReference>